<gene>
    <name evidence="1" type="ORF">FIBSPDRAFT_924292</name>
</gene>
<dbReference type="EMBL" id="KV417481">
    <property type="protein sequence ID" value="KZP33881.1"/>
    <property type="molecule type" value="Genomic_DNA"/>
</dbReference>
<keyword evidence="2" id="KW-1185">Reference proteome</keyword>
<organism evidence="1 2">
    <name type="scientific">Athelia psychrophila</name>
    <dbReference type="NCBI Taxonomy" id="1759441"/>
    <lineage>
        <taxon>Eukaryota</taxon>
        <taxon>Fungi</taxon>
        <taxon>Dikarya</taxon>
        <taxon>Basidiomycota</taxon>
        <taxon>Agaricomycotina</taxon>
        <taxon>Agaricomycetes</taxon>
        <taxon>Agaricomycetidae</taxon>
        <taxon>Atheliales</taxon>
        <taxon>Atheliaceae</taxon>
        <taxon>Athelia</taxon>
    </lineage>
</organism>
<protein>
    <submittedName>
        <fullName evidence="1">Uncharacterized protein</fullName>
    </submittedName>
</protein>
<reference evidence="1 2" key="1">
    <citation type="journal article" date="2016" name="Mol. Biol. Evol.">
        <title>Comparative Genomics of Early-Diverging Mushroom-Forming Fungi Provides Insights into the Origins of Lignocellulose Decay Capabilities.</title>
        <authorList>
            <person name="Nagy L.G."/>
            <person name="Riley R."/>
            <person name="Tritt A."/>
            <person name="Adam C."/>
            <person name="Daum C."/>
            <person name="Floudas D."/>
            <person name="Sun H."/>
            <person name="Yadav J.S."/>
            <person name="Pangilinan J."/>
            <person name="Larsson K.H."/>
            <person name="Matsuura K."/>
            <person name="Barry K."/>
            <person name="Labutti K."/>
            <person name="Kuo R."/>
            <person name="Ohm R.A."/>
            <person name="Bhattacharya S.S."/>
            <person name="Shirouzu T."/>
            <person name="Yoshinaga Y."/>
            <person name="Martin F.M."/>
            <person name="Grigoriev I.V."/>
            <person name="Hibbett D.S."/>
        </authorList>
    </citation>
    <scope>NUCLEOTIDE SEQUENCE [LARGE SCALE GENOMIC DNA]</scope>
    <source>
        <strain evidence="1 2">CBS 109695</strain>
    </source>
</reference>
<name>A0A166WLJ9_9AGAM</name>
<dbReference type="AlphaFoldDB" id="A0A166WLJ9"/>
<dbReference type="Proteomes" id="UP000076532">
    <property type="component" value="Unassembled WGS sequence"/>
</dbReference>
<sequence>MSKMIISRPIATESLYMLGSFAVGSRRPEMWLAPPKVESTCKLVISAPIATEDIPLLLESFAASSETWLDRPIFQTKLRQRKAFGLRCFQKARIGKKGKGLVATCSTPLSSDCVQGSSLSVKPKIAYSDDIDVLNSIDSPASSTDTLVTPYVPPTPQKPGFVATVTKAIQGVIDPDSLIADESFFTDGSLLAQGALVTTKKCQAGMMSNAPVPGQGDNEYSRRLLGHSGLKTCTAPSLFWIYTAGRGHRNALEEDSSRNDWDRLRNGSGCRSQMISEFAIFESHFVRLTYPPCRHRYIHSSHENIGGQEGTRTRTYQQDPTDRTYHWEKAGPPLASDTLHAWLIRGWQQVTRDVARAFQGRIDISETWLDRPIFQTKLRQRKSFGLRCFQKARIGKKGKGLVATCSSPLSSDCVQGSSLSVKPKIESYSDDIDVFNSIVSPASSTDTLATPYVPPTPPKPGFVATVTKAIQGVLDPDALIADESFFTDGFQFSSTIGARGMDHDEEISSRDDA</sequence>
<proteinExistence type="predicted"/>
<accession>A0A166WLJ9</accession>
<evidence type="ECO:0000313" key="1">
    <source>
        <dbReference type="EMBL" id="KZP33881.1"/>
    </source>
</evidence>
<evidence type="ECO:0000313" key="2">
    <source>
        <dbReference type="Proteomes" id="UP000076532"/>
    </source>
</evidence>